<dbReference type="OrthoDB" id="951193at2"/>
<evidence type="ECO:0000256" key="7">
    <source>
        <dbReference type="ARBA" id="ARBA00022777"/>
    </source>
</evidence>
<dbReference type="Pfam" id="PF00400">
    <property type="entry name" value="WD40"/>
    <property type="match status" value="1"/>
</dbReference>
<dbReference type="PROSITE" id="PS00107">
    <property type="entry name" value="PROTEIN_KINASE_ATP"/>
    <property type="match status" value="1"/>
</dbReference>
<dbReference type="PANTHER" id="PTHR43289">
    <property type="entry name" value="MITOGEN-ACTIVATED PROTEIN KINASE KINASE KINASE 20-RELATED"/>
    <property type="match status" value="1"/>
</dbReference>
<keyword evidence="11" id="KW-0812">Transmembrane</keyword>
<accession>A0A1M7L1M4</accession>
<dbReference type="SUPFAM" id="SSF50998">
    <property type="entry name" value="Quinoprotein alcohol dehydrogenase-like"/>
    <property type="match status" value="1"/>
</dbReference>
<evidence type="ECO:0000256" key="3">
    <source>
        <dbReference type="ARBA" id="ARBA00022574"/>
    </source>
</evidence>
<feature type="transmembrane region" description="Helical" evidence="11">
    <location>
        <begin position="246"/>
        <end position="268"/>
    </location>
</feature>
<keyword evidence="11" id="KW-0472">Membrane</keyword>
<keyword evidence="5" id="KW-0677">Repeat</keyword>
<keyword evidence="3 9" id="KW-0853">WD repeat</keyword>
<feature type="domain" description="Protein kinase" evidence="12">
    <location>
        <begin position="15"/>
        <end position="281"/>
    </location>
</feature>
<sequence>MIVERAQVADALPQYELGTLIGSGAHGLVFTARHRRLGTTCAIKVLVATDSERAVSARRFKTEAEVMTTLDHPHVVRVQEYAEGRTIWLLVMEYLSAGSLIGRMRKPIAPAAACAVALAVADALAAAHARGVVHRDIKPANLLFTADGLVKISDFGIAKLFTGPDASASVELVGTPRYISPEQITGGRVSPATDLYALGVCFYELLDLGPDWIAHSEVPLRVDHAVFDVRRTGEPEGRPQFRRRTLLAGAGGGLVGLTLAVAGLTAAVRPGRTSPMETPSVDRGRPAVAPIGSTPAVPVFGPVLSPDGGSVAWIDNARISVWTPVGGREAKPRTFGDDEQGFSSAAFDPRGWLLATGGNETVVIWDATTGHQYPRPLAGGPHNTSVVAFGRNGLVVAASGVDTTVVRMWDLPTSELAEAPFVSGRGQISALAFNPRADQLAAASDGVRLWPLGASRGGREAIHLPVPGVVGQLRFSPDGSLLAAVTDEGQIFLFDVSLTPIQTAPVRRIEASQGSGASMSVGFGKDSATMITFDGRVLQWWDRMTGAEAGPPADLHLADEVRTSVFSQDGTRLAAAISDGQVKAWELT</sequence>
<dbReference type="SMART" id="SM00320">
    <property type="entry name" value="WD40"/>
    <property type="match status" value="5"/>
</dbReference>
<dbReference type="SUPFAM" id="SSF56112">
    <property type="entry name" value="Protein kinase-like (PK-like)"/>
    <property type="match status" value="1"/>
</dbReference>
<keyword evidence="4" id="KW-0808">Transferase</keyword>
<dbReference type="STRING" id="134849.SAMN05443668_1011324"/>
<feature type="binding site" evidence="10">
    <location>
        <position position="44"/>
    </location>
    <ligand>
        <name>ATP</name>
        <dbReference type="ChEBI" id="CHEBI:30616"/>
    </ligand>
</feature>
<evidence type="ECO:0000256" key="11">
    <source>
        <dbReference type="SAM" id="Phobius"/>
    </source>
</evidence>
<reference evidence="13 14" key="1">
    <citation type="submission" date="2016-11" db="EMBL/GenBank/DDBJ databases">
        <authorList>
            <person name="Jaros S."/>
            <person name="Januszkiewicz K."/>
            <person name="Wedrychowicz H."/>
        </authorList>
    </citation>
    <scope>NUCLEOTIDE SEQUENCE [LARGE SCALE GENOMIC DNA]</scope>
    <source>
        <strain evidence="13 14">DSM 46144</strain>
    </source>
</reference>
<evidence type="ECO:0000256" key="5">
    <source>
        <dbReference type="ARBA" id="ARBA00022737"/>
    </source>
</evidence>
<feature type="repeat" description="WD" evidence="9">
    <location>
        <begin position="559"/>
        <end position="588"/>
    </location>
</feature>
<dbReference type="PROSITE" id="PS00108">
    <property type="entry name" value="PROTEIN_KINASE_ST"/>
    <property type="match status" value="1"/>
</dbReference>
<dbReference type="PROSITE" id="PS50082">
    <property type="entry name" value="WD_REPEATS_2"/>
    <property type="match status" value="1"/>
</dbReference>
<organism evidence="13 14">
    <name type="scientific">Cryptosporangium aurantiacum</name>
    <dbReference type="NCBI Taxonomy" id="134849"/>
    <lineage>
        <taxon>Bacteria</taxon>
        <taxon>Bacillati</taxon>
        <taxon>Actinomycetota</taxon>
        <taxon>Actinomycetes</taxon>
        <taxon>Cryptosporangiales</taxon>
        <taxon>Cryptosporangiaceae</taxon>
        <taxon>Cryptosporangium</taxon>
    </lineage>
</organism>
<keyword evidence="11" id="KW-1133">Transmembrane helix</keyword>
<dbReference type="InterPro" id="IPR001680">
    <property type="entry name" value="WD40_rpt"/>
</dbReference>
<protein>
    <recommendedName>
        <fullName evidence="1">non-specific serine/threonine protein kinase</fullName>
        <ecNumber evidence="1">2.7.11.1</ecNumber>
    </recommendedName>
</protein>
<evidence type="ECO:0000313" key="13">
    <source>
        <dbReference type="EMBL" id="SHM71707.1"/>
    </source>
</evidence>
<dbReference type="InterPro" id="IPR011009">
    <property type="entry name" value="Kinase-like_dom_sf"/>
</dbReference>
<dbReference type="PROSITE" id="PS00678">
    <property type="entry name" value="WD_REPEATS_1"/>
    <property type="match status" value="1"/>
</dbReference>
<keyword evidence="14" id="KW-1185">Reference proteome</keyword>
<dbReference type="Pfam" id="PF00069">
    <property type="entry name" value="Pkinase"/>
    <property type="match status" value="1"/>
</dbReference>
<dbReference type="InterPro" id="IPR008271">
    <property type="entry name" value="Ser/Thr_kinase_AS"/>
</dbReference>
<evidence type="ECO:0000256" key="2">
    <source>
        <dbReference type="ARBA" id="ARBA00022527"/>
    </source>
</evidence>
<evidence type="ECO:0000256" key="6">
    <source>
        <dbReference type="ARBA" id="ARBA00022741"/>
    </source>
</evidence>
<evidence type="ECO:0000256" key="1">
    <source>
        <dbReference type="ARBA" id="ARBA00012513"/>
    </source>
</evidence>
<evidence type="ECO:0000256" key="9">
    <source>
        <dbReference type="PROSITE-ProRule" id="PRU00221"/>
    </source>
</evidence>
<name>A0A1M7L1M4_9ACTN</name>
<dbReference type="RefSeq" id="WP_073252403.1">
    <property type="nucleotide sequence ID" value="NZ_FRCS01000001.1"/>
</dbReference>
<dbReference type="InterPro" id="IPR017441">
    <property type="entry name" value="Protein_kinase_ATP_BS"/>
</dbReference>
<dbReference type="InterPro" id="IPR019775">
    <property type="entry name" value="WD40_repeat_CS"/>
</dbReference>
<dbReference type="InterPro" id="IPR000719">
    <property type="entry name" value="Prot_kinase_dom"/>
</dbReference>
<dbReference type="InterPro" id="IPR015943">
    <property type="entry name" value="WD40/YVTN_repeat-like_dom_sf"/>
</dbReference>
<dbReference type="SMART" id="SM00220">
    <property type="entry name" value="S_TKc"/>
    <property type="match status" value="1"/>
</dbReference>
<dbReference type="Proteomes" id="UP000184440">
    <property type="component" value="Unassembled WGS sequence"/>
</dbReference>
<evidence type="ECO:0000256" key="4">
    <source>
        <dbReference type="ARBA" id="ARBA00022679"/>
    </source>
</evidence>
<dbReference type="CDD" id="cd14014">
    <property type="entry name" value="STKc_PknB_like"/>
    <property type="match status" value="1"/>
</dbReference>
<proteinExistence type="predicted"/>
<gene>
    <name evidence="13" type="ORF">SAMN05443668_1011324</name>
</gene>
<dbReference type="PANTHER" id="PTHR43289:SF6">
    <property type="entry name" value="SERINE_THREONINE-PROTEIN KINASE NEKL-3"/>
    <property type="match status" value="1"/>
</dbReference>
<evidence type="ECO:0000256" key="8">
    <source>
        <dbReference type="ARBA" id="ARBA00022840"/>
    </source>
</evidence>
<evidence type="ECO:0000259" key="12">
    <source>
        <dbReference type="PROSITE" id="PS50011"/>
    </source>
</evidence>
<dbReference type="EMBL" id="FRCS01000001">
    <property type="protein sequence ID" value="SHM71707.1"/>
    <property type="molecule type" value="Genomic_DNA"/>
</dbReference>
<evidence type="ECO:0000256" key="10">
    <source>
        <dbReference type="PROSITE-ProRule" id="PRU10141"/>
    </source>
</evidence>
<dbReference type="GO" id="GO:0005524">
    <property type="term" value="F:ATP binding"/>
    <property type="evidence" value="ECO:0007669"/>
    <property type="project" value="UniProtKB-UniRule"/>
</dbReference>
<dbReference type="GO" id="GO:0004674">
    <property type="term" value="F:protein serine/threonine kinase activity"/>
    <property type="evidence" value="ECO:0007669"/>
    <property type="project" value="UniProtKB-KW"/>
</dbReference>
<evidence type="ECO:0000313" key="14">
    <source>
        <dbReference type="Proteomes" id="UP000184440"/>
    </source>
</evidence>
<keyword evidence="8 10" id="KW-0067">ATP-binding</keyword>
<keyword evidence="6 10" id="KW-0547">Nucleotide-binding</keyword>
<dbReference type="AlphaFoldDB" id="A0A1M7L1M4"/>
<dbReference type="Gene3D" id="2.130.10.10">
    <property type="entry name" value="YVTN repeat-like/Quinoprotein amine dehydrogenase"/>
    <property type="match status" value="1"/>
</dbReference>
<dbReference type="EC" id="2.7.11.1" evidence="1"/>
<dbReference type="Gene3D" id="1.10.510.10">
    <property type="entry name" value="Transferase(Phosphotransferase) domain 1"/>
    <property type="match status" value="1"/>
</dbReference>
<keyword evidence="2" id="KW-0723">Serine/threonine-protein kinase</keyword>
<keyword evidence="7 13" id="KW-0418">Kinase</keyword>
<dbReference type="PROSITE" id="PS50011">
    <property type="entry name" value="PROTEIN_KINASE_DOM"/>
    <property type="match status" value="1"/>
</dbReference>
<dbReference type="InterPro" id="IPR011047">
    <property type="entry name" value="Quinoprotein_ADH-like_sf"/>
</dbReference>
<dbReference type="PROSITE" id="PS50294">
    <property type="entry name" value="WD_REPEATS_REGION"/>
    <property type="match status" value="1"/>
</dbReference>